<dbReference type="AlphaFoldDB" id="A0A4Q9FM98"/>
<name>A0A4Q9FM98_9FLAO</name>
<dbReference type="RefSeq" id="WP_130936798.1">
    <property type="nucleotide sequence ID" value="NZ_BMEE01000004.1"/>
</dbReference>
<dbReference type="InterPro" id="IPR038312">
    <property type="entry name" value="DUF5063_sf"/>
</dbReference>
<evidence type="ECO:0000313" key="1">
    <source>
        <dbReference type="EMBL" id="TBN15311.1"/>
    </source>
</evidence>
<comment type="caution">
    <text evidence="1">The sequence shown here is derived from an EMBL/GenBank/DDBJ whole genome shotgun (WGS) entry which is preliminary data.</text>
</comment>
<dbReference type="Gene3D" id="1.20.120.1550">
    <property type="entry name" value="Protein of unknown function DUF5063"/>
    <property type="match status" value="1"/>
</dbReference>
<organism evidence="1 2">
    <name type="scientific">Hyunsoonleella pacifica</name>
    <dbReference type="NCBI Taxonomy" id="1080224"/>
    <lineage>
        <taxon>Bacteria</taxon>
        <taxon>Pseudomonadati</taxon>
        <taxon>Bacteroidota</taxon>
        <taxon>Flavobacteriia</taxon>
        <taxon>Flavobacteriales</taxon>
        <taxon>Flavobacteriaceae</taxon>
    </lineage>
</organism>
<reference evidence="1 2" key="1">
    <citation type="journal article" date="2015" name="Int. J. Syst. Evol. Microbiol.">
        <title>Hyunsoonleella pacifica sp. nov., isolated from seawater of South Pacific Gyre.</title>
        <authorList>
            <person name="Gao X."/>
            <person name="Zhang Z."/>
            <person name="Dai X."/>
            <person name="Zhang X.H."/>
        </authorList>
    </citation>
    <scope>NUCLEOTIDE SEQUENCE [LARGE SCALE GENOMIC DNA]</scope>
    <source>
        <strain evidence="1 2">SW033</strain>
    </source>
</reference>
<dbReference type="Proteomes" id="UP000292372">
    <property type="component" value="Unassembled WGS sequence"/>
</dbReference>
<keyword evidence="2" id="KW-1185">Reference proteome</keyword>
<protein>
    <submittedName>
        <fullName evidence="1">DUF5063 domain-containing protein</fullName>
    </submittedName>
</protein>
<dbReference type="EMBL" id="SIRS01000004">
    <property type="protein sequence ID" value="TBN15311.1"/>
    <property type="molecule type" value="Genomic_DNA"/>
</dbReference>
<proteinExistence type="predicted"/>
<sequence>MVFYIYAITTSYNLKNLKNSIDELVEFGSKPILNFNENESKILVLLTELYCLYLKMDYQELDSETCDNTPEFRYEDVRKFVAINFPNYGWYHSLSNSHKCKEDEELAIGDKIDDLTDIVKDMMDIKWAMENESFQNGLWLFKFLMQYHCEQHLVDFLKYAKDLKS</sequence>
<accession>A0A4Q9FM98</accession>
<dbReference type="OrthoDB" id="982068at2"/>
<evidence type="ECO:0000313" key="2">
    <source>
        <dbReference type="Proteomes" id="UP000292372"/>
    </source>
</evidence>
<gene>
    <name evidence="1" type="ORF">EYD46_09210</name>
</gene>